<evidence type="ECO:0000256" key="4">
    <source>
        <dbReference type="ARBA" id="ARBA00023242"/>
    </source>
</evidence>
<feature type="compositionally biased region" description="Basic residues" evidence="5">
    <location>
        <begin position="439"/>
        <end position="450"/>
    </location>
</feature>
<feature type="compositionally biased region" description="Acidic residues" evidence="5">
    <location>
        <begin position="362"/>
        <end position="372"/>
    </location>
</feature>
<dbReference type="InterPro" id="IPR038051">
    <property type="entry name" value="XRCC4-like_N_sf"/>
</dbReference>
<evidence type="ECO:0000256" key="2">
    <source>
        <dbReference type="ARBA" id="ARBA00022763"/>
    </source>
</evidence>
<reference evidence="6 7" key="1">
    <citation type="journal article" date="2015" name="Front. Microbiol.">
        <title>Genome sequence of the plant growth promoting endophytic yeast Rhodotorula graminis WP1.</title>
        <authorList>
            <person name="Firrincieli A."/>
            <person name="Otillar R."/>
            <person name="Salamov A."/>
            <person name="Schmutz J."/>
            <person name="Khan Z."/>
            <person name="Redman R.S."/>
            <person name="Fleck N.D."/>
            <person name="Lindquist E."/>
            <person name="Grigoriev I.V."/>
            <person name="Doty S.L."/>
        </authorList>
    </citation>
    <scope>NUCLEOTIDE SEQUENCE [LARGE SCALE GENOMIC DNA]</scope>
    <source>
        <strain evidence="6 7">WP1</strain>
    </source>
</reference>
<evidence type="ECO:0000313" key="7">
    <source>
        <dbReference type="Proteomes" id="UP000053890"/>
    </source>
</evidence>
<dbReference type="Proteomes" id="UP000053890">
    <property type="component" value="Unassembled WGS sequence"/>
</dbReference>
<evidence type="ECO:0000256" key="1">
    <source>
        <dbReference type="ARBA" id="ARBA00004123"/>
    </source>
</evidence>
<dbReference type="GeneID" id="28976703"/>
<keyword evidence="2" id="KW-0227">DNA damage</keyword>
<evidence type="ECO:0008006" key="8">
    <source>
        <dbReference type="Google" id="ProtNLM"/>
    </source>
</evidence>
<name>A0A194S6K2_RHOGW</name>
<keyword evidence="4" id="KW-0539">Nucleus</keyword>
<dbReference type="EMBL" id="KQ474076">
    <property type="protein sequence ID" value="KPV76222.1"/>
    <property type="molecule type" value="Genomic_DNA"/>
</dbReference>
<keyword evidence="3" id="KW-0234">DNA repair</keyword>
<dbReference type="OMA" id="MDWDEIS"/>
<feature type="compositionally biased region" description="Pro residues" evidence="5">
    <location>
        <begin position="272"/>
        <end position="285"/>
    </location>
</feature>
<dbReference type="RefSeq" id="XP_018272271.1">
    <property type="nucleotide sequence ID" value="XM_018416255.1"/>
</dbReference>
<feature type="region of interest" description="Disordered" evidence="5">
    <location>
        <begin position="226"/>
        <end position="450"/>
    </location>
</feature>
<dbReference type="Gene3D" id="2.170.210.10">
    <property type="entry name" value="DNA double-strand break repair and VJ recombination XRCC4, N-terminal"/>
    <property type="match status" value="1"/>
</dbReference>
<feature type="compositionally biased region" description="Low complexity" evidence="5">
    <location>
        <begin position="323"/>
        <end position="336"/>
    </location>
</feature>
<evidence type="ECO:0000256" key="3">
    <source>
        <dbReference type="ARBA" id="ARBA00023204"/>
    </source>
</evidence>
<proteinExistence type="predicted"/>
<comment type="subcellular location">
    <subcellularLocation>
        <location evidence="1">Nucleus</location>
    </subcellularLocation>
</comment>
<feature type="compositionally biased region" description="Polar residues" evidence="5">
    <location>
        <begin position="226"/>
        <end position="238"/>
    </location>
</feature>
<keyword evidence="7" id="KW-1185">Reference proteome</keyword>
<feature type="compositionally biased region" description="Low complexity" evidence="5">
    <location>
        <begin position="239"/>
        <end position="251"/>
    </location>
</feature>
<protein>
    <recommendedName>
        <fullName evidence="8">XLF-domain-containing protein</fullName>
    </recommendedName>
</protein>
<dbReference type="OrthoDB" id="2528290at2759"/>
<accession>A0A194S6K2</accession>
<organism evidence="6 7">
    <name type="scientific">Rhodotorula graminis (strain WP1)</name>
    <dbReference type="NCBI Taxonomy" id="578459"/>
    <lineage>
        <taxon>Eukaryota</taxon>
        <taxon>Fungi</taxon>
        <taxon>Dikarya</taxon>
        <taxon>Basidiomycota</taxon>
        <taxon>Pucciniomycotina</taxon>
        <taxon>Microbotryomycetes</taxon>
        <taxon>Sporidiobolales</taxon>
        <taxon>Sporidiobolaceae</taxon>
        <taxon>Rhodotorula</taxon>
    </lineage>
</organism>
<sequence length="450" mass="47620">MSDWSEAGQQLLPVHWSSFDNLLVKVLFKDGQLSLMATDLEAVYFESLTARQLNRRLEDALATLNAQIQSQTQSQGIMVGIGDEGERLLRESVDALVAAVADGSATVDISHEAFEHIVSVTVPSSFTVRFLTTSLEHQSSPALAAHLVAPLLGVCSSLLALLRDASTDDADLLRRVETAIDGSGTAERMQEGRAARRFMGVGGPALLGRWVQRSLGAKEKDLQPVTLSLPTRSSTRLFSPSTSTSASQAAAPPRPSPTKRRRSPSPVVASPSPTPSPAKRAPPPSFANRMLNHRGAASAGERVAWDDSQSQAPARDAESLAESMLLPSAAQAPSSAHDGEPRTDDEQEGGGPRGRRGAGTTDEGEPSTDDEVAPVRAAPSPTPTPAPAHDADEGAAASAAAKKRAAAQAEKDLERERRRARLRQLEVSASVAGEAGQRDKKKKAKAKKLL</sequence>
<dbReference type="GO" id="GO:0005634">
    <property type="term" value="C:nucleus"/>
    <property type="evidence" value="ECO:0007669"/>
    <property type="project" value="UniProtKB-SubCell"/>
</dbReference>
<dbReference type="GO" id="GO:0006303">
    <property type="term" value="P:double-strand break repair via nonhomologous end joining"/>
    <property type="evidence" value="ECO:0007669"/>
    <property type="project" value="UniProtKB-ARBA"/>
</dbReference>
<evidence type="ECO:0000256" key="5">
    <source>
        <dbReference type="SAM" id="MobiDB-lite"/>
    </source>
</evidence>
<gene>
    <name evidence="6" type="ORF">RHOBADRAFT_52260</name>
</gene>
<dbReference type="AlphaFoldDB" id="A0A194S6K2"/>
<evidence type="ECO:0000313" key="6">
    <source>
        <dbReference type="EMBL" id="KPV76222.1"/>
    </source>
</evidence>